<evidence type="ECO:0000256" key="3">
    <source>
        <dbReference type="ARBA" id="ARBA00022989"/>
    </source>
</evidence>
<keyword evidence="3 5" id="KW-1133">Transmembrane helix</keyword>
<comment type="caution">
    <text evidence="7">The sequence shown here is derived from an EMBL/GenBank/DDBJ whole genome shotgun (WGS) entry which is preliminary data.</text>
</comment>
<feature type="domain" description="SUN" evidence="6">
    <location>
        <begin position="218"/>
        <end position="390"/>
    </location>
</feature>
<accession>A0AAD8H603</accession>
<reference evidence="7" key="1">
    <citation type="submission" date="2023-02" db="EMBL/GenBank/DDBJ databases">
        <title>Genome of toxic invasive species Heracleum sosnowskyi carries increased number of genes despite the absence of recent whole-genome duplications.</title>
        <authorList>
            <person name="Schelkunov M."/>
            <person name="Shtratnikova V."/>
            <person name="Makarenko M."/>
            <person name="Klepikova A."/>
            <person name="Omelchenko D."/>
            <person name="Novikova G."/>
            <person name="Obukhova E."/>
            <person name="Bogdanov V."/>
            <person name="Penin A."/>
            <person name="Logacheva M."/>
        </authorList>
    </citation>
    <scope>NUCLEOTIDE SEQUENCE</scope>
    <source>
        <strain evidence="7">Hsosn_3</strain>
        <tissue evidence="7">Leaf</tissue>
    </source>
</reference>
<dbReference type="PANTHER" id="PTHR12911">
    <property type="entry name" value="SAD1/UNC-84-LIKE PROTEIN-RELATED"/>
    <property type="match status" value="1"/>
</dbReference>
<evidence type="ECO:0000313" key="7">
    <source>
        <dbReference type="EMBL" id="KAK1360356.1"/>
    </source>
</evidence>
<dbReference type="AlphaFoldDB" id="A0AAD8H603"/>
<name>A0AAD8H603_9APIA</name>
<keyword evidence="2 5" id="KW-0812">Transmembrane</keyword>
<sequence length="400" mass="44077">MSISKVSITANPTTTRRRLFTTLDEKPCSDYFPSASPMSNEIEFTRATTKPYQSSRKGGVSVKPQWKIVMSFFSKNMLPLVILAGLVQMVCMAYLSNIVVFPDGLDSRIAEVEGFVSKSMSTMQVQVDVADRKVMELEGKVVVMESELEKLGRGVEELGGRTERLEKYLSGNELLSKAEFDEFFDEYKKAKGTLDEVRVVARDIVIGEIEKHAADGLGKVDYALASGGGYVTKHSKAKGSLWFSGIGWNGVHVDAVKMLRPSFGEPSECFALSGSSGFVEIKLRTAIVPEAVTLEHVAKSVAYSRSSAPKDCKVSGWFRGQETHIADIAEKRYSLAEFTYDLEKSNAQTVDVSESAGVGLVDMIRLDFTSNHGSASHTCIYRFRVHGHEPDSFVPIAKKF</sequence>
<dbReference type="GO" id="GO:0043495">
    <property type="term" value="F:protein-membrane adaptor activity"/>
    <property type="evidence" value="ECO:0007669"/>
    <property type="project" value="TreeGrafter"/>
</dbReference>
<dbReference type="Gene3D" id="2.60.120.260">
    <property type="entry name" value="Galactose-binding domain-like"/>
    <property type="match status" value="1"/>
</dbReference>
<gene>
    <name evidence="7" type="ORF">POM88_044830</name>
</gene>
<evidence type="ECO:0000313" key="8">
    <source>
        <dbReference type="Proteomes" id="UP001237642"/>
    </source>
</evidence>
<dbReference type="PROSITE" id="PS51469">
    <property type="entry name" value="SUN"/>
    <property type="match status" value="1"/>
</dbReference>
<dbReference type="PANTHER" id="PTHR12911:SF8">
    <property type="entry name" value="KLAROID PROTEIN-RELATED"/>
    <property type="match status" value="1"/>
</dbReference>
<keyword evidence="4 5" id="KW-0472">Membrane</keyword>
<comment type="subcellular location">
    <subcellularLocation>
        <location evidence="1">Membrane</location>
    </subcellularLocation>
</comment>
<dbReference type="GO" id="GO:0005635">
    <property type="term" value="C:nuclear envelope"/>
    <property type="evidence" value="ECO:0007669"/>
    <property type="project" value="UniProtKB-ARBA"/>
</dbReference>
<dbReference type="InterPro" id="IPR012919">
    <property type="entry name" value="SUN_dom"/>
</dbReference>
<evidence type="ECO:0000256" key="5">
    <source>
        <dbReference type="SAM" id="Phobius"/>
    </source>
</evidence>
<dbReference type="InterPro" id="IPR045119">
    <property type="entry name" value="SUN1-5"/>
</dbReference>
<reference evidence="7" key="2">
    <citation type="submission" date="2023-05" db="EMBL/GenBank/DDBJ databases">
        <authorList>
            <person name="Schelkunov M.I."/>
        </authorList>
    </citation>
    <scope>NUCLEOTIDE SEQUENCE</scope>
    <source>
        <strain evidence="7">Hsosn_3</strain>
        <tissue evidence="7">Leaf</tissue>
    </source>
</reference>
<dbReference type="EMBL" id="JAUIZM010000010">
    <property type="protein sequence ID" value="KAK1360356.1"/>
    <property type="molecule type" value="Genomic_DNA"/>
</dbReference>
<proteinExistence type="predicted"/>
<evidence type="ECO:0000256" key="2">
    <source>
        <dbReference type="ARBA" id="ARBA00022692"/>
    </source>
</evidence>
<evidence type="ECO:0000259" key="6">
    <source>
        <dbReference type="PROSITE" id="PS51469"/>
    </source>
</evidence>
<evidence type="ECO:0000256" key="1">
    <source>
        <dbReference type="ARBA" id="ARBA00004370"/>
    </source>
</evidence>
<keyword evidence="8" id="KW-1185">Reference proteome</keyword>
<organism evidence="7 8">
    <name type="scientific">Heracleum sosnowskyi</name>
    <dbReference type="NCBI Taxonomy" id="360622"/>
    <lineage>
        <taxon>Eukaryota</taxon>
        <taxon>Viridiplantae</taxon>
        <taxon>Streptophyta</taxon>
        <taxon>Embryophyta</taxon>
        <taxon>Tracheophyta</taxon>
        <taxon>Spermatophyta</taxon>
        <taxon>Magnoliopsida</taxon>
        <taxon>eudicotyledons</taxon>
        <taxon>Gunneridae</taxon>
        <taxon>Pentapetalae</taxon>
        <taxon>asterids</taxon>
        <taxon>campanulids</taxon>
        <taxon>Apiales</taxon>
        <taxon>Apiaceae</taxon>
        <taxon>Apioideae</taxon>
        <taxon>apioid superclade</taxon>
        <taxon>Tordylieae</taxon>
        <taxon>Tordyliinae</taxon>
        <taxon>Heracleum</taxon>
    </lineage>
</organism>
<dbReference type="Pfam" id="PF07738">
    <property type="entry name" value="Sad1_UNC"/>
    <property type="match status" value="1"/>
</dbReference>
<dbReference type="GO" id="GO:0016020">
    <property type="term" value="C:membrane"/>
    <property type="evidence" value="ECO:0007669"/>
    <property type="project" value="UniProtKB-SubCell"/>
</dbReference>
<protein>
    <submittedName>
        <fullName evidence="7">Spindle pole body protein, contains UNC-84 domain</fullName>
    </submittedName>
</protein>
<dbReference type="Proteomes" id="UP001237642">
    <property type="component" value="Unassembled WGS sequence"/>
</dbReference>
<evidence type="ECO:0000256" key="4">
    <source>
        <dbReference type="ARBA" id="ARBA00023136"/>
    </source>
</evidence>
<feature type="transmembrane region" description="Helical" evidence="5">
    <location>
        <begin position="77"/>
        <end position="95"/>
    </location>
</feature>